<organism evidence="2 3">
    <name type="scientific">Oryza meyeriana var. granulata</name>
    <dbReference type="NCBI Taxonomy" id="110450"/>
    <lineage>
        <taxon>Eukaryota</taxon>
        <taxon>Viridiplantae</taxon>
        <taxon>Streptophyta</taxon>
        <taxon>Embryophyta</taxon>
        <taxon>Tracheophyta</taxon>
        <taxon>Spermatophyta</taxon>
        <taxon>Magnoliopsida</taxon>
        <taxon>Liliopsida</taxon>
        <taxon>Poales</taxon>
        <taxon>Poaceae</taxon>
        <taxon>BOP clade</taxon>
        <taxon>Oryzoideae</taxon>
        <taxon>Oryzeae</taxon>
        <taxon>Oryzinae</taxon>
        <taxon>Oryza</taxon>
        <taxon>Oryza meyeriana</taxon>
    </lineage>
</organism>
<keyword evidence="3" id="KW-1185">Reference proteome</keyword>
<evidence type="ECO:0000313" key="2">
    <source>
        <dbReference type="EMBL" id="KAF0935283.1"/>
    </source>
</evidence>
<evidence type="ECO:0000256" key="1">
    <source>
        <dbReference type="SAM" id="MobiDB-lite"/>
    </source>
</evidence>
<reference evidence="2 3" key="1">
    <citation type="submission" date="2019-11" db="EMBL/GenBank/DDBJ databases">
        <title>Whole genome sequence of Oryza granulata.</title>
        <authorList>
            <person name="Li W."/>
        </authorList>
    </citation>
    <scope>NUCLEOTIDE SEQUENCE [LARGE SCALE GENOMIC DNA]</scope>
    <source>
        <strain evidence="3">cv. Menghai</strain>
        <tissue evidence="2">Leaf</tissue>
    </source>
</reference>
<dbReference type="AlphaFoldDB" id="A0A6G1FEN9"/>
<gene>
    <name evidence="2" type="ORF">E2562_031999</name>
</gene>
<sequence length="73" mass="7159">MLGEFSTRVGQPEKGVPADQGTRARGLIGGLQPAAGSAVSHLGPGGGGLRRSDFGSGYTGGGGPACRHRGPQS</sequence>
<accession>A0A6G1FEN9</accession>
<dbReference type="EMBL" id="SPHZ02000001">
    <property type="protein sequence ID" value="KAF0935283.1"/>
    <property type="molecule type" value="Genomic_DNA"/>
</dbReference>
<name>A0A6G1FEN9_9ORYZ</name>
<evidence type="ECO:0000313" key="3">
    <source>
        <dbReference type="Proteomes" id="UP000479710"/>
    </source>
</evidence>
<feature type="region of interest" description="Disordered" evidence="1">
    <location>
        <begin position="1"/>
        <end position="73"/>
    </location>
</feature>
<comment type="caution">
    <text evidence="2">The sequence shown here is derived from an EMBL/GenBank/DDBJ whole genome shotgun (WGS) entry which is preliminary data.</text>
</comment>
<proteinExistence type="predicted"/>
<dbReference type="Proteomes" id="UP000479710">
    <property type="component" value="Unassembled WGS sequence"/>
</dbReference>
<protein>
    <submittedName>
        <fullName evidence="2">Uncharacterized protein</fullName>
    </submittedName>
</protein>